<dbReference type="EMBL" id="FXUL01000001">
    <property type="protein sequence ID" value="SMP45604.1"/>
    <property type="molecule type" value="Genomic_DNA"/>
</dbReference>
<dbReference type="Gene3D" id="2.160.20.80">
    <property type="entry name" value="E3 ubiquitin-protein ligase SopA"/>
    <property type="match status" value="3"/>
</dbReference>
<gene>
    <name evidence="1" type="ORF">SAMN06295970_101535</name>
</gene>
<comment type="caution">
    <text evidence="1">The sequence shown here is derived from an EMBL/GenBank/DDBJ whole genome shotgun (WGS) entry which is preliminary data.</text>
</comment>
<reference evidence="1 2" key="1">
    <citation type="submission" date="2017-05" db="EMBL/GenBank/DDBJ databases">
        <authorList>
            <person name="Varghese N."/>
            <person name="Submissions S."/>
        </authorList>
    </citation>
    <scope>NUCLEOTIDE SEQUENCE [LARGE SCALE GENOMIC DNA]</scope>
    <source>
        <strain evidence="1 2">DSM 26001</strain>
    </source>
</reference>
<dbReference type="PANTHER" id="PTHR14136">
    <property type="entry name" value="BTB_POZ DOMAIN-CONTAINING PROTEIN KCTD9"/>
    <property type="match status" value="1"/>
</dbReference>
<accession>A0ABY1PUY4</accession>
<dbReference type="InterPro" id="IPR001646">
    <property type="entry name" value="5peptide_repeat"/>
</dbReference>
<dbReference type="InterPro" id="IPR051082">
    <property type="entry name" value="Pentapeptide-BTB/POZ_domain"/>
</dbReference>
<dbReference type="Pfam" id="PF00805">
    <property type="entry name" value="Pentapeptide"/>
    <property type="match status" value="6"/>
</dbReference>
<keyword evidence="2" id="KW-1185">Reference proteome</keyword>
<dbReference type="SUPFAM" id="SSF141571">
    <property type="entry name" value="Pentapeptide repeat-like"/>
    <property type="match status" value="2"/>
</dbReference>
<organism evidence="1 2">
    <name type="scientific">Noviherbaspirillum suwonense</name>
    <dbReference type="NCBI Taxonomy" id="1224511"/>
    <lineage>
        <taxon>Bacteria</taxon>
        <taxon>Pseudomonadati</taxon>
        <taxon>Pseudomonadota</taxon>
        <taxon>Betaproteobacteria</taxon>
        <taxon>Burkholderiales</taxon>
        <taxon>Oxalobacteraceae</taxon>
        <taxon>Noviherbaspirillum</taxon>
    </lineage>
</organism>
<evidence type="ECO:0000313" key="1">
    <source>
        <dbReference type="EMBL" id="SMP45604.1"/>
    </source>
</evidence>
<sequence>MQDHQPMLGAKKGAGRPVLILLMVLALLALLPALTHAPLPFAASAHAQSPPACPNLPHDPPGLDFSNRDLSGLNFSRRDLRMANFSGSTLKGTVFIGADLSGANFSGAQVLASAREDLHPTDFSGAKLSSACLAGMRFSGRTYFTYADISCADFSLNDLSGGHAIFGPSPLRIDAAGCKPAFRGTVMHCEFVDDWPRLDFGAGAGNPGANLSACGAQMAGLRFDGANLAGVNLAGANLDGASLAGANLSGATLDRASLQCGPQQCADLENANLQGASLIAANLSGANLYQAVLSGVAGRPAANLSFAHLRNVNLSQAQLTGANFSGASFYGTNAGACDTTGNGNNGYTRACASAYGATMTGTLLTNAYLYGVDFGAAAITGANFTGAVLVAADFSGAVIGTSSDNVPTTFYGAWLQGTNLDAAASLRDADLSNAYFDFRREGNQLYLMLPGRTYNRHACGAGGCTPASLADVCVWLNYRQATAPADNASVICPDGFSSASGCGRARADGGNPHWNSGQPMNAPQGWYALAASYASAAPPASICNGRGAGAAVVNW</sequence>
<name>A0ABY1PUY4_9BURK</name>
<dbReference type="PANTHER" id="PTHR14136:SF17">
    <property type="entry name" value="BTB_POZ DOMAIN-CONTAINING PROTEIN KCTD9"/>
    <property type="match status" value="1"/>
</dbReference>
<dbReference type="RefSeq" id="WP_283440678.1">
    <property type="nucleotide sequence ID" value="NZ_FXUL01000001.1"/>
</dbReference>
<dbReference type="Proteomes" id="UP001158049">
    <property type="component" value="Unassembled WGS sequence"/>
</dbReference>
<protein>
    <submittedName>
        <fullName evidence="1">Uncharacterized protein YjbI, contains pentapeptide repeats</fullName>
    </submittedName>
</protein>
<evidence type="ECO:0000313" key="2">
    <source>
        <dbReference type="Proteomes" id="UP001158049"/>
    </source>
</evidence>
<proteinExistence type="predicted"/>